<sequence>MKPSIFECFCLLVYANTKFCSCSNYETLNGAVAKDSEKPSLSFRLALEPEFLSKCLVAPFIKGDKQFVHVPGMLANQASLDPSVPACLLDIEQKSSLGLYGSEEEVVFEYYACIISRELRVLADRREQRQLKKNPPEGNWLAKHLPALVDTAKCLIIIVTLIAFQRYFELSFLKIIEELRNQSHTLMSALDFEVSAVASNVLNLEASMGIKLQKLKKKVKGDIRSSGKAKAVSVQSRKSECSMETFPAIEKDSKGRETDLLDKISLCSNETASRINSPLQKTMRLPLELVSKKKGLLFDLTTKKGRNDWKEYINRDIRQIPAHRRNTAEELAIVNSSETRRNNSSEEKYALDESLQNVPLYDKHGKPLRRICVPGIGWISRKKYLEQRG</sequence>
<dbReference type="AlphaFoldDB" id="A0A0P1KL10"/>
<keyword evidence="2" id="KW-1185">Reference proteome</keyword>
<proteinExistence type="predicted"/>
<evidence type="ECO:0000313" key="1">
    <source>
        <dbReference type="EMBL" id="CUS20316.1"/>
    </source>
</evidence>
<dbReference type="Proteomes" id="UP000236544">
    <property type="component" value="Unassembled WGS sequence"/>
</dbReference>
<gene>
    <name evidence="1" type="ORF">LAQU0_S01e03862g</name>
</gene>
<dbReference type="EMBL" id="LN890560">
    <property type="protein sequence ID" value="CUS20316.1"/>
    <property type="molecule type" value="Genomic_DNA"/>
</dbReference>
<dbReference type="OrthoDB" id="4036433at2759"/>
<name>A0A0P1KL10_9SACH</name>
<protein>
    <submittedName>
        <fullName evidence="1">LAQU0S01e03862g1_1</fullName>
    </submittedName>
</protein>
<reference evidence="2" key="1">
    <citation type="submission" date="2015-10" db="EMBL/GenBank/DDBJ databases">
        <authorList>
            <person name="Devillers H."/>
        </authorList>
    </citation>
    <scope>NUCLEOTIDE SEQUENCE [LARGE SCALE GENOMIC DNA]</scope>
</reference>
<organism evidence="1 2">
    <name type="scientific">Lachancea quebecensis</name>
    <dbReference type="NCBI Taxonomy" id="1654605"/>
    <lineage>
        <taxon>Eukaryota</taxon>
        <taxon>Fungi</taxon>
        <taxon>Dikarya</taxon>
        <taxon>Ascomycota</taxon>
        <taxon>Saccharomycotina</taxon>
        <taxon>Saccharomycetes</taxon>
        <taxon>Saccharomycetales</taxon>
        <taxon>Saccharomycetaceae</taxon>
        <taxon>Lachancea</taxon>
    </lineage>
</organism>
<accession>A0A0P1KL10</accession>
<evidence type="ECO:0000313" key="2">
    <source>
        <dbReference type="Proteomes" id="UP000236544"/>
    </source>
</evidence>